<protein>
    <submittedName>
        <fullName evidence="1">Uncharacterized protein</fullName>
    </submittedName>
</protein>
<organism evidence="1 2">
    <name type="scientific">Sphaeroforma arctica JP610</name>
    <dbReference type="NCBI Taxonomy" id="667725"/>
    <lineage>
        <taxon>Eukaryota</taxon>
        <taxon>Ichthyosporea</taxon>
        <taxon>Ichthyophonida</taxon>
        <taxon>Sphaeroforma</taxon>
    </lineage>
</organism>
<sequence length="88" mass="10009">MLDDPQKKLTEHQRIFLTAICDLGFDRAIFLAALPMKTYLCENTGMAPRGLCNMLKEYRETTSVEKGLDITRNGSTTKIEQDKLDIVQ</sequence>
<dbReference type="RefSeq" id="XP_014158669.1">
    <property type="nucleotide sequence ID" value="XM_014303194.1"/>
</dbReference>
<keyword evidence="2" id="KW-1185">Reference proteome</keyword>
<accession>A0A0L0G6W2</accession>
<dbReference type="AlphaFoldDB" id="A0A0L0G6W2"/>
<gene>
    <name evidence="1" type="ORF">SARC_03009</name>
</gene>
<reference evidence="1 2" key="1">
    <citation type="submission" date="2011-02" db="EMBL/GenBank/DDBJ databases">
        <title>The Genome Sequence of Sphaeroforma arctica JP610.</title>
        <authorList>
            <consortium name="The Broad Institute Genome Sequencing Platform"/>
            <person name="Russ C."/>
            <person name="Cuomo C."/>
            <person name="Young S.K."/>
            <person name="Zeng Q."/>
            <person name="Gargeya S."/>
            <person name="Alvarado L."/>
            <person name="Berlin A."/>
            <person name="Chapman S.B."/>
            <person name="Chen Z."/>
            <person name="Freedman E."/>
            <person name="Gellesch M."/>
            <person name="Goldberg J."/>
            <person name="Griggs A."/>
            <person name="Gujja S."/>
            <person name="Heilman E."/>
            <person name="Heiman D."/>
            <person name="Howarth C."/>
            <person name="Mehta T."/>
            <person name="Neiman D."/>
            <person name="Pearson M."/>
            <person name="Roberts A."/>
            <person name="Saif S."/>
            <person name="Shea T."/>
            <person name="Shenoy N."/>
            <person name="Sisk P."/>
            <person name="Stolte C."/>
            <person name="Sykes S."/>
            <person name="White J."/>
            <person name="Yandava C."/>
            <person name="Burger G."/>
            <person name="Gray M.W."/>
            <person name="Holland P.W.H."/>
            <person name="King N."/>
            <person name="Lang F.B.F."/>
            <person name="Roger A.J."/>
            <person name="Ruiz-Trillo I."/>
            <person name="Haas B."/>
            <person name="Nusbaum C."/>
            <person name="Birren B."/>
        </authorList>
    </citation>
    <scope>NUCLEOTIDE SEQUENCE [LARGE SCALE GENOMIC DNA]</scope>
    <source>
        <strain evidence="1 2">JP610</strain>
    </source>
</reference>
<feature type="non-terminal residue" evidence="1">
    <location>
        <position position="88"/>
    </location>
</feature>
<dbReference type="Proteomes" id="UP000054560">
    <property type="component" value="Unassembled WGS sequence"/>
</dbReference>
<evidence type="ECO:0000313" key="2">
    <source>
        <dbReference type="Proteomes" id="UP000054560"/>
    </source>
</evidence>
<name>A0A0L0G6W2_9EUKA</name>
<dbReference type="EMBL" id="KQ241741">
    <property type="protein sequence ID" value="KNC84767.1"/>
    <property type="molecule type" value="Genomic_DNA"/>
</dbReference>
<dbReference type="GeneID" id="25903513"/>
<evidence type="ECO:0000313" key="1">
    <source>
        <dbReference type="EMBL" id="KNC84767.1"/>
    </source>
</evidence>
<proteinExistence type="predicted"/>